<protein>
    <submittedName>
        <fullName evidence="5">Prolyl oligopeptidase family serine peptidase</fullName>
    </submittedName>
</protein>
<evidence type="ECO:0000313" key="6">
    <source>
        <dbReference type="Proteomes" id="UP001203212"/>
    </source>
</evidence>
<dbReference type="PANTHER" id="PTHR42776:SF27">
    <property type="entry name" value="DIPEPTIDYL PEPTIDASE FAMILY MEMBER 6"/>
    <property type="match status" value="1"/>
</dbReference>
<dbReference type="Gene3D" id="3.40.50.1820">
    <property type="entry name" value="alpha/beta hydrolase"/>
    <property type="match status" value="1"/>
</dbReference>
<keyword evidence="6" id="KW-1185">Reference proteome</keyword>
<evidence type="ECO:0000256" key="1">
    <source>
        <dbReference type="ARBA" id="ARBA00022801"/>
    </source>
</evidence>
<dbReference type="InterPro" id="IPR011042">
    <property type="entry name" value="6-blade_b-propeller_TolB-like"/>
</dbReference>
<dbReference type="PANTHER" id="PTHR42776">
    <property type="entry name" value="SERINE PEPTIDASE S9 FAMILY MEMBER"/>
    <property type="match status" value="1"/>
</dbReference>
<organism evidence="5 6">
    <name type="scientific">Shewanella aestuarii</name>
    <dbReference type="NCBI Taxonomy" id="1028752"/>
    <lineage>
        <taxon>Bacteria</taxon>
        <taxon>Pseudomonadati</taxon>
        <taxon>Pseudomonadota</taxon>
        <taxon>Gammaproteobacteria</taxon>
        <taxon>Alteromonadales</taxon>
        <taxon>Shewanellaceae</taxon>
        <taxon>Shewanella</taxon>
    </lineage>
</organism>
<dbReference type="InterPro" id="IPR029058">
    <property type="entry name" value="AB_hydrolase_fold"/>
</dbReference>
<dbReference type="InterPro" id="IPR001375">
    <property type="entry name" value="Peptidase_S9_cat"/>
</dbReference>
<evidence type="ECO:0000256" key="3">
    <source>
        <dbReference type="SAM" id="SignalP"/>
    </source>
</evidence>
<evidence type="ECO:0000256" key="2">
    <source>
        <dbReference type="SAM" id="MobiDB-lite"/>
    </source>
</evidence>
<reference evidence="5 6" key="1">
    <citation type="submission" date="2022-01" db="EMBL/GenBank/DDBJ databases">
        <title>Whole genome-based taxonomy of the Shewanellaceae.</title>
        <authorList>
            <person name="Martin-Rodriguez A.J."/>
        </authorList>
    </citation>
    <scope>NUCLEOTIDE SEQUENCE [LARGE SCALE GENOMIC DNA]</scope>
    <source>
        <strain evidence="5 6">JCM 17801</strain>
    </source>
</reference>
<name>A0ABT0L265_9GAMM</name>
<dbReference type="Gene3D" id="2.120.10.30">
    <property type="entry name" value="TolB, C-terminal domain"/>
    <property type="match status" value="1"/>
</dbReference>
<keyword evidence="1" id="KW-0378">Hydrolase</keyword>
<feature type="region of interest" description="Disordered" evidence="2">
    <location>
        <begin position="155"/>
        <end position="176"/>
    </location>
</feature>
<dbReference type="Proteomes" id="UP001203212">
    <property type="component" value="Unassembled WGS sequence"/>
</dbReference>
<feature type="chain" id="PRO_5047489613" evidence="3">
    <location>
        <begin position="27"/>
        <end position="927"/>
    </location>
</feature>
<accession>A0ABT0L265</accession>
<evidence type="ECO:0000313" key="5">
    <source>
        <dbReference type="EMBL" id="MCL1117821.1"/>
    </source>
</evidence>
<feature type="signal peptide" evidence="3">
    <location>
        <begin position="1"/>
        <end position="26"/>
    </location>
</feature>
<comment type="caution">
    <text evidence="5">The sequence shown here is derived from an EMBL/GenBank/DDBJ whole genome shotgun (WGS) entry which is preliminary data.</text>
</comment>
<dbReference type="SUPFAM" id="SSF53474">
    <property type="entry name" value="alpha/beta-Hydrolases"/>
    <property type="match status" value="1"/>
</dbReference>
<gene>
    <name evidence="5" type="ORF">L2689_11270</name>
</gene>
<feature type="domain" description="Peptidase S9 prolyl oligopeptidase catalytic" evidence="4">
    <location>
        <begin position="735"/>
        <end position="906"/>
    </location>
</feature>
<evidence type="ECO:0000259" key="4">
    <source>
        <dbReference type="Pfam" id="PF00326"/>
    </source>
</evidence>
<dbReference type="SUPFAM" id="SSF82171">
    <property type="entry name" value="DPP6 N-terminal domain-like"/>
    <property type="match status" value="1"/>
</dbReference>
<sequence>MKLSYRFTYPLMVMLLLSLSTSFTYAEPLSLTDIMHFNTLQQPVIADDGRMMAVEAKPDRGESYVIVKSIDGTKSFNIANGTKPKVNANGRFVIATIPASLLAKETKKKSELTQDLALLDTKTGQQQAFTNIKSAQFNDNGEYLAVWFKEDKTADEDAKPAETAASETDTDTVEDDDKGTRLSLIHLASNKTVQLTDVTQFAFDESGFNFVAAINRHNQKQHQVMLVNLTHQTQRDLYSTSDDQIGELALSNDGRYVGFTTGKLSQKRNARQYQLHVMNISSGKHRQPTSQEWTLNQYATVMFSRDSERLYVGRVPQVVAPQKQQKYTDDNSLFDLNVIADNKNLRIWHGDDAKIKPHEIKEYQDELKRTYLAVYHLDADRIIQLADKEVPTVQYGEQARYLVATSDVPYQKMITWAGFYQDVYLVDLNTGRKILVLAQQPSDAIPTLSPNARFLRYYQQGNVHIYDIAQAKSFNLSGQYAVPFADEDHDYPSSAPGYGFGPWLDDGSGFISYDKYDVWQFNTTSHSGFMLSNGEGRKQGVEYRVKGLIKDKQPATVKADQTILLKGYSHRTKADEFYVAKVGVAGVKKLTDSQSKLTVLARAKQSDQILYSKQRFDLYPDVYAATLDDINKAKQLTSLDKQRRAFSWGKSELVQWTDADGNLADGVLIKPSNYQKGKRYPVMVYYYRFMSDRLHAFPDMKINHRPNFAWYTNNGYAIFLPDIRFEIGYPGISAVKALTTGVQKIVDMGIADPKKIGLHGHSWSGYQTAFAVTQTNMFAAAVSGAPVSNMTSAYSGIRHGSGLARQFQYETGQSRIGESLFKAPQKYIENSPIFYVERIQTPMMIMFGDIDDAVPWEQGVEMYLAMRRAGKDVVFLQYEGEPHHLKKYPNKLDYTIKMREYFDHYLLGKPAPLWLEKGEAYQEFAKD</sequence>
<proteinExistence type="predicted"/>
<dbReference type="Pfam" id="PF00326">
    <property type="entry name" value="Peptidase_S9"/>
    <property type="match status" value="1"/>
</dbReference>
<keyword evidence="3" id="KW-0732">Signal</keyword>
<dbReference type="EMBL" id="JAKILK010000005">
    <property type="protein sequence ID" value="MCL1117821.1"/>
    <property type="molecule type" value="Genomic_DNA"/>
</dbReference>